<accession>A0ABQ4MC02</accession>
<dbReference type="Proteomes" id="UP000679992">
    <property type="component" value="Unassembled WGS sequence"/>
</dbReference>
<feature type="domain" description="GerMN" evidence="3">
    <location>
        <begin position="80"/>
        <end position="186"/>
    </location>
</feature>
<feature type="chain" id="PRO_5047125232" description="GerMN domain-containing protein" evidence="2">
    <location>
        <begin position="19"/>
        <end position="200"/>
    </location>
</feature>
<name>A0ABQ4MC02_9BACL</name>
<sequence length="200" mass="21531">MKKIGISGMLLIMLIVAAGCGQKPQAAPVGEQSSAATNITDPAETVEAANGGQTVQGAGNGEGSKQEPQEPEKITKKIQVFFTDDDIMELHATERSISFTEDLLKYKEAFKALQTAEPGMISLWEKVILNSVQFAGGELAIDISLPDEARLGSGGEALAIESIKQTFFQFEEVEKLELTVDGEKLDSLMGHVDLEHPIQK</sequence>
<proteinExistence type="predicted"/>
<feature type="signal peptide" evidence="2">
    <location>
        <begin position="1"/>
        <end position="18"/>
    </location>
</feature>
<dbReference type="InterPro" id="IPR019606">
    <property type="entry name" value="GerMN"/>
</dbReference>
<dbReference type="PROSITE" id="PS51257">
    <property type="entry name" value="PROKAR_LIPOPROTEIN"/>
    <property type="match status" value="1"/>
</dbReference>
<evidence type="ECO:0000256" key="2">
    <source>
        <dbReference type="SAM" id="SignalP"/>
    </source>
</evidence>
<dbReference type="EMBL" id="BOSL01000007">
    <property type="protein sequence ID" value="GIP53468.1"/>
    <property type="molecule type" value="Genomic_DNA"/>
</dbReference>
<keyword evidence="2" id="KW-0732">Signal</keyword>
<evidence type="ECO:0000313" key="4">
    <source>
        <dbReference type="EMBL" id="GIP53468.1"/>
    </source>
</evidence>
<organism evidence="4 5">
    <name type="scientific">Paenibacillus vini</name>
    <dbReference type="NCBI Taxonomy" id="1476024"/>
    <lineage>
        <taxon>Bacteria</taxon>
        <taxon>Bacillati</taxon>
        <taxon>Bacillota</taxon>
        <taxon>Bacilli</taxon>
        <taxon>Bacillales</taxon>
        <taxon>Paenibacillaceae</taxon>
        <taxon>Paenibacillus</taxon>
    </lineage>
</organism>
<feature type="region of interest" description="Disordered" evidence="1">
    <location>
        <begin position="52"/>
        <end position="72"/>
    </location>
</feature>
<protein>
    <recommendedName>
        <fullName evidence="3">GerMN domain-containing protein</fullName>
    </recommendedName>
</protein>
<reference evidence="4 5" key="1">
    <citation type="submission" date="2021-03" db="EMBL/GenBank/DDBJ databases">
        <title>Antimicrobial resistance genes in bacteria isolated from Japanese honey, and their potential for conferring macrolide and lincosamide resistance in the American foulbrood pathogen Paenibacillus larvae.</title>
        <authorList>
            <person name="Okamoto M."/>
            <person name="Kumagai M."/>
            <person name="Kanamori H."/>
            <person name="Takamatsu D."/>
        </authorList>
    </citation>
    <scope>NUCLEOTIDE SEQUENCE [LARGE SCALE GENOMIC DNA]</scope>
    <source>
        <strain evidence="4 5">J42TS3</strain>
    </source>
</reference>
<keyword evidence="5" id="KW-1185">Reference proteome</keyword>
<dbReference type="Pfam" id="PF10646">
    <property type="entry name" value="Germane"/>
    <property type="match status" value="1"/>
</dbReference>
<dbReference type="RefSeq" id="WP_211020808.1">
    <property type="nucleotide sequence ID" value="NZ_BOSL01000007.1"/>
</dbReference>
<comment type="caution">
    <text evidence="4">The sequence shown here is derived from an EMBL/GenBank/DDBJ whole genome shotgun (WGS) entry which is preliminary data.</text>
</comment>
<gene>
    <name evidence="4" type="ORF">J42TS3_25030</name>
</gene>
<evidence type="ECO:0000256" key="1">
    <source>
        <dbReference type="SAM" id="MobiDB-lite"/>
    </source>
</evidence>
<evidence type="ECO:0000313" key="5">
    <source>
        <dbReference type="Proteomes" id="UP000679992"/>
    </source>
</evidence>
<evidence type="ECO:0000259" key="3">
    <source>
        <dbReference type="Pfam" id="PF10646"/>
    </source>
</evidence>